<accession>A0A1B7MWV1</accession>
<reference evidence="4 5" key="1">
    <citation type="submission" date="2016-06" db="EMBL/GenBank/DDBJ databases">
        <title>Comparative genomics of the ectomycorrhizal sister species Rhizopogon vinicolor and Rhizopogon vesiculosus (Basidiomycota: Boletales) reveals a divergence of the mating type B locus.</title>
        <authorList>
            <consortium name="DOE Joint Genome Institute"/>
            <person name="Mujic A.B."/>
            <person name="Kuo A."/>
            <person name="Tritt A."/>
            <person name="Lipzen A."/>
            <person name="Chen C."/>
            <person name="Johnson J."/>
            <person name="Sharma A."/>
            <person name="Barry K."/>
            <person name="Grigoriev I.V."/>
            <person name="Spatafora J.W."/>
        </authorList>
    </citation>
    <scope>NUCLEOTIDE SEQUENCE [LARGE SCALE GENOMIC DNA]</scope>
    <source>
        <strain evidence="4 5">AM-OR11-026</strain>
    </source>
</reference>
<name>A0A1B7MWV1_9AGAM</name>
<dbReference type="Pfam" id="PF00400">
    <property type="entry name" value="WD40"/>
    <property type="match status" value="1"/>
</dbReference>
<dbReference type="OrthoDB" id="2690379at2759"/>
<organism evidence="4 5">
    <name type="scientific">Rhizopogon vinicolor AM-OR11-026</name>
    <dbReference type="NCBI Taxonomy" id="1314800"/>
    <lineage>
        <taxon>Eukaryota</taxon>
        <taxon>Fungi</taxon>
        <taxon>Dikarya</taxon>
        <taxon>Basidiomycota</taxon>
        <taxon>Agaricomycotina</taxon>
        <taxon>Agaricomycetes</taxon>
        <taxon>Agaricomycetidae</taxon>
        <taxon>Boletales</taxon>
        <taxon>Suillineae</taxon>
        <taxon>Rhizopogonaceae</taxon>
        <taxon>Rhizopogon</taxon>
    </lineage>
</organism>
<proteinExistence type="predicted"/>
<dbReference type="SUPFAM" id="SSF50978">
    <property type="entry name" value="WD40 repeat-like"/>
    <property type="match status" value="1"/>
</dbReference>
<keyword evidence="5" id="KW-1185">Reference proteome</keyword>
<protein>
    <submittedName>
        <fullName evidence="4">Uncharacterized protein</fullName>
    </submittedName>
</protein>
<evidence type="ECO:0000313" key="5">
    <source>
        <dbReference type="Proteomes" id="UP000092154"/>
    </source>
</evidence>
<dbReference type="PROSITE" id="PS50294">
    <property type="entry name" value="WD_REPEATS_REGION"/>
    <property type="match status" value="1"/>
</dbReference>
<sequence>MYGAHDARIVRKLKATVPLLHQLTLTIHHFSHSYYTEILSTFGGHEDSIIAIATFPYGEKIATESFDRTIRIWRVEDGTELKNSEGPKPDVHNLLFQHYQWQLWALYGTQPPGRGKVIISIVTHPSIFSAQETWSVATDKDIQIWGLDRRERLSNINDTLYLSLTWTRGRAHLLSATSASRDGTIRLLQLPTGTEVARYEHSSDNIRVVLSVDGRFTVLGWPFSILAHGYRNYVLPSPNARERQGKYGDEMCILYEQLAAMRANGPVIWI</sequence>
<dbReference type="Gene3D" id="2.130.10.10">
    <property type="entry name" value="YVTN repeat-like/Quinoprotein amine dehydrogenase"/>
    <property type="match status" value="2"/>
</dbReference>
<keyword evidence="2" id="KW-0677">Repeat</keyword>
<evidence type="ECO:0000256" key="3">
    <source>
        <dbReference type="PROSITE-ProRule" id="PRU00221"/>
    </source>
</evidence>
<evidence type="ECO:0000256" key="1">
    <source>
        <dbReference type="ARBA" id="ARBA00022574"/>
    </source>
</evidence>
<dbReference type="InParanoid" id="A0A1B7MWV1"/>
<evidence type="ECO:0000256" key="2">
    <source>
        <dbReference type="ARBA" id="ARBA00022737"/>
    </source>
</evidence>
<dbReference type="STRING" id="1314800.A0A1B7MWV1"/>
<dbReference type="Proteomes" id="UP000092154">
    <property type="component" value="Unassembled WGS sequence"/>
</dbReference>
<dbReference type="InterPro" id="IPR001680">
    <property type="entry name" value="WD40_rpt"/>
</dbReference>
<dbReference type="InterPro" id="IPR015943">
    <property type="entry name" value="WD40/YVTN_repeat-like_dom_sf"/>
</dbReference>
<dbReference type="GO" id="GO:1990234">
    <property type="term" value="C:transferase complex"/>
    <property type="evidence" value="ECO:0007669"/>
    <property type="project" value="UniProtKB-ARBA"/>
</dbReference>
<keyword evidence="1 3" id="KW-0853">WD repeat</keyword>
<dbReference type="PANTHER" id="PTHR22847:SF637">
    <property type="entry name" value="WD REPEAT DOMAIN 5B"/>
    <property type="match status" value="1"/>
</dbReference>
<dbReference type="PANTHER" id="PTHR22847">
    <property type="entry name" value="WD40 REPEAT PROTEIN"/>
    <property type="match status" value="1"/>
</dbReference>
<evidence type="ECO:0000313" key="4">
    <source>
        <dbReference type="EMBL" id="OAX37057.1"/>
    </source>
</evidence>
<feature type="repeat" description="WD" evidence="3">
    <location>
        <begin position="42"/>
        <end position="83"/>
    </location>
</feature>
<dbReference type="EMBL" id="KV448375">
    <property type="protein sequence ID" value="OAX37057.1"/>
    <property type="molecule type" value="Genomic_DNA"/>
</dbReference>
<gene>
    <name evidence="4" type="ORF">K503DRAFT_783909</name>
</gene>
<dbReference type="AlphaFoldDB" id="A0A1B7MWV1"/>
<dbReference type="PROSITE" id="PS50082">
    <property type="entry name" value="WD_REPEATS_2"/>
    <property type="match status" value="1"/>
</dbReference>
<dbReference type="SMART" id="SM00320">
    <property type="entry name" value="WD40"/>
    <property type="match status" value="1"/>
</dbReference>
<dbReference type="InterPro" id="IPR036322">
    <property type="entry name" value="WD40_repeat_dom_sf"/>
</dbReference>